<proteinExistence type="predicted"/>
<dbReference type="AlphaFoldDB" id="A0A1B8QT69"/>
<dbReference type="STRING" id="478.A7456_00565"/>
<reference evidence="2 4" key="2">
    <citation type="submission" date="2020-12" db="EMBL/GenBank/DDBJ databases">
        <title>FDA dAtabase for Regulatory Grade micrObial Sequences (FDA-ARGOS): Supporting development and validation of Infectious Disease Dx tests.</title>
        <authorList>
            <person name="Sproer C."/>
            <person name="Gronow S."/>
            <person name="Severitt S."/>
            <person name="Schroder I."/>
            <person name="Tallon L."/>
            <person name="Sadzewicz L."/>
            <person name="Zhao X."/>
            <person name="Boylan J."/>
            <person name="Ott S."/>
            <person name="Bowen H."/>
            <person name="Vavikolanu K."/>
            <person name="Mehta A."/>
            <person name="Aluvathingal J."/>
            <person name="Nadendla S."/>
            <person name="Lowell S."/>
            <person name="Myers T."/>
            <person name="Yan Y."/>
            <person name="Sichtig H."/>
        </authorList>
    </citation>
    <scope>NUCLEOTIDE SEQUENCE [LARGE SCALE GENOMIC DNA]</scope>
    <source>
        <strain evidence="2 4">FDAARGOS_869</strain>
    </source>
</reference>
<gene>
    <name evidence="1" type="ORF">A7456_00565</name>
    <name evidence="2" type="ORF">I6G26_11075</name>
</gene>
<reference evidence="1 3" key="1">
    <citation type="submission" date="2016-05" db="EMBL/GenBank/DDBJ databases">
        <title>Draft genome sequence of Moraxella nonliquefaciens CCUG 348T.</title>
        <authorList>
            <person name="Salva-Serra F."/>
            <person name="Engstrom-Jakobsson H."/>
            <person name="Thorell K."/>
            <person name="Gonzales-Siles L."/>
            <person name="Karlsson R."/>
            <person name="Boulund F."/>
            <person name="Engstrand L."/>
            <person name="Kristiansson E."/>
            <person name="Moore E."/>
        </authorList>
    </citation>
    <scope>NUCLEOTIDE SEQUENCE [LARGE SCALE GENOMIC DNA]</scope>
    <source>
        <strain evidence="1 3">CCUG 348</strain>
    </source>
</reference>
<dbReference type="Proteomes" id="UP000594834">
    <property type="component" value="Chromosome"/>
</dbReference>
<name>A0A1B8QT69_MORNO</name>
<dbReference type="RefSeq" id="WP_067006464.1">
    <property type="nucleotide sequence ID" value="NZ_CP065728.1"/>
</dbReference>
<evidence type="ECO:0000313" key="1">
    <source>
        <dbReference type="EMBL" id="OBX88390.1"/>
    </source>
</evidence>
<sequence length="64" mass="7407">MIYTFDRYKNVSVSIGIVFLKGFEDNGDTFFQSVGVMRDNETIEQALDRLGVDFDTVYPDYIIQ</sequence>
<evidence type="ECO:0000313" key="2">
    <source>
        <dbReference type="EMBL" id="QPT44552.1"/>
    </source>
</evidence>
<dbReference type="Proteomes" id="UP000092575">
    <property type="component" value="Unassembled WGS sequence"/>
</dbReference>
<keyword evidence="4" id="KW-1185">Reference proteome</keyword>
<accession>A0A1B8QT69</accession>
<evidence type="ECO:0000313" key="3">
    <source>
        <dbReference type="Proteomes" id="UP000092575"/>
    </source>
</evidence>
<evidence type="ECO:0000313" key="4">
    <source>
        <dbReference type="Proteomes" id="UP000594834"/>
    </source>
</evidence>
<protein>
    <submittedName>
        <fullName evidence="1">Uncharacterized protein</fullName>
    </submittedName>
</protein>
<dbReference type="EMBL" id="CP065728">
    <property type="protein sequence ID" value="QPT44552.1"/>
    <property type="molecule type" value="Genomic_DNA"/>
</dbReference>
<organism evidence="1 3">
    <name type="scientific">Moraxella nonliquefaciens</name>
    <dbReference type="NCBI Taxonomy" id="478"/>
    <lineage>
        <taxon>Bacteria</taxon>
        <taxon>Pseudomonadati</taxon>
        <taxon>Pseudomonadota</taxon>
        <taxon>Gammaproteobacteria</taxon>
        <taxon>Moraxellales</taxon>
        <taxon>Moraxellaceae</taxon>
        <taxon>Moraxella</taxon>
    </lineage>
</organism>
<dbReference type="EMBL" id="LXTW01000001">
    <property type="protein sequence ID" value="OBX88390.1"/>
    <property type="molecule type" value="Genomic_DNA"/>
</dbReference>